<dbReference type="InterPro" id="IPR037518">
    <property type="entry name" value="MPN"/>
</dbReference>
<dbReference type="FunFam" id="3.40.140.10:FF:000046">
    <property type="entry name" value="AMSH-like ubiquitin thioesterase 2"/>
    <property type="match status" value="1"/>
</dbReference>
<evidence type="ECO:0000256" key="6">
    <source>
        <dbReference type="ARBA" id="ARBA00022801"/>
    </source>
</evidence>
<reference evidence="10" key="2">
    <citation type="journal article" date="2022" name="Hortic Res">
        <title>The genome of Dioscorea zingiberensis sheds light on the biosynthesis, origin and evolution of the medicinally important diosgenin saponins.</title>
        <authorList>
            <person name="Li Y."/>
            <person name="Tan C."/>
            <person name="Li Z."/>
            <person name="Guo J."/>
            <person name="Li S."/>
            <person name="Chen X."/>
            <person name="Wang C."/>
            <person name="Dai X."/>
            <person name="Yang H."/>
            <person name="Song W."/>
            <person name="Hou L."/>
            <person name="Xu J."/>
            <person name="Tong Z."/>
            <person name="Xu A."/>
            <person name="Yuan X."/>
            <person name="Wang W."/>
            <person name="Yang Q."/>
            <person name="Chen L."/>
            <person name="Sun Z."/>
            <person name="Wang K."/>
            <person name="Pan B."/>
            <person name="Chen J."/>
            <person name="Bao Y."/>
            <person name="Liu F."/>
            <person name="Qi X."/>
            <person name="Gang D.R."/>
            <person name="Wen J."/>
            <person name="Li J."/>
        </authorList>
    </citation>
    <scope>NUCLEOTIDE SEQUENCE</scope>
    <source>
        <strain evidence="10">Dzin_1.0</strain>
    </source>
</reference>
<keyword evidence="11" id="KW-1185">Reference proteome</keyword>
<dbReference type="Gene3D" id="1.20.58.80">
    <property type="entry name" value="Phosphotransferase system, lactose/cellobiose-type IIA subunit"/>
    <property type="match status" value="1"/>
</dbReference>
<evidence type="ECO:0000256" key="8">
    <source>
        <dbReference type="ARBA" id="ARBA00023049"/>
    </source>
</evidence>
<dbReference type="EMBL" id="JAGGNH010000005">
    <property type="protein sequence ID" value="KAJ0971702.1"/>
    <property type="molecule type" value="Genomic_DNA"/>
</dbReference>
<sequence>MVLSVDDRFPLSFYFRIAQQSVKQAKVYREEGNLWDLYFTLVQYSRLLSEVIPQHRGFSTYSSKDKVYHKKILQEFNQELKKLEPLVAAVMDSDFASQEWKEKDEVFVSYSKGKAKCQSKSKAEGISAIGEDAICSMSQTPYSAALTASRGCNISVQIVRQYFPSPVLSCIESPPIVGHVSHVTIPEPKKELLESSCKESSTSRVVQDLHISARLMEEFMQLARTNTENNLETCGILGAFLKNRTFYVTTLIVPKQESSSNSCQALNEEEIYAVQDQQSLFSVGWIHTHPSQTCFLSSIDLHTQYSYQVMLPEAVAIVMAPTDPARNYGIFRLSYPGGINVLKECQERGFHPHGETADGSPIYDTCSSVYINPNLRLEIIDLRSGSP</sequence>
<evidence type="ECO:0000256" key="5">
    <source>
        <dbReference type="ARBA" id="ARBA00022786"/>
    </source>
</evidence>
<keyword evidence="5" id="KW-0833">Ubl conjugation pathway</keyword>
<dbReference type="Proteomes" id="UP001085076">
    <property type="component" value="Miscellaneous, Linkage group lg05"/>
</dbReference>
<dbReference type="GO" id="GO:0006508">
    <property type="term" value="P:proteolysis"/>
    <property type="evidence" value="ECO:0007669"/>
    <property type="project" value="UniProtKB-KW"/>
</dbReference>
<dbReference type="Pfam" id="PF08969">
    <property type="entry name" value="USP8_dimer"/>
    <property type="match status" value="1"/>
</dbReference>
<dbReference type="PROSITE" id="PS50249">
    <property type="entry name" value="MPN"/>
    <property type="match status" value="1"/>
</dbReference>
<dbReference type="Pfam" id="PF01398">
    <property type="entry name" value="JAB"/>
    <property type="match status" value="1"/>
</dbReference>
<accession>A0A9D5HCX7</accession>
<dbReference type="GO" id="GO:0046872">
    <property type="term" value="F:metal ion binding"/>
    <property type="evidence" value="ECO:0007669"/>
    <property type="project" value="UniProtKB-KW"/>
</dbReference>
<dbReference type="CDD" id="cd08066">
    <property type="entry name" value="MPN_AMSH_like"/>
    <property type="match status" value="1"/>
</dbReference>
<dbReference type="GO" id="GO:0016020">
    <property type="term" value="C:membrane"/>
    <property type="evidence" value="ECO:0007669"/>
    <property type="project" value="TreeGrafter"/>
</dbReference>
<protein>
    <recommendedName>
        <fullName evidence="9">MPN domain-containing protein</fullName>
    </recommendedName>
</protein>
<dbReference type="SUPFAM" id="SSF102712">
    <property type="entry name" value="JAB1/MPN domain"/>
    <property type="match status" value="1"/>
</dbReference>
<keyword evidence="3" id="KW-0645">Protease</keyword>
<comment type="caution">
    <text evidence="10">The sequence shown here is derived from an EMBL/GenBank/DDBJ whole genome shotgun (WGS) entry which is preliminary data.</text>
</comment>
<dbReference type="OrthoDB" id="3640at2759"/>
<name>A0A9D5HCX7_9LILI</name>
<proteinExistence type="inferred from homology"/>
<gene>
    <name evidence="10" type="ORF">J5N97_019661</name>
</gene>
<evidence type="ECO:0000313" key="10">
    <source>
        <dbReference type="EMBL" id="KAJ0971702.1"/>
    </source>
</evidence>
<keyword evidence="7" id="KW-0862">Zinc</keyword>
<keyword evidence="4" id="KW-0479">Metal-binding</keyword>
<keyword evidence="8" id="KW-0482">Metalloprotease</keyword>
<organism evidence="10 11">
    <name type="scientific">Dioscorea zingiberensis</name>
    <dbReference type="NCBI Taxonomy" id="325984"/>
    <lineage>
        <taxon>Eukaryota</taxon>
        <taxon>Viridiplantae</taxon>
        <taxon>Streptophyta</taxon>
        <taxon>Embryophyta</taxon>
        <taxon>Tracheophyta</taxon>
        <taxon>Spermatophyta</taxon>
        <taxon>Magnoliopsida</taxon>
        <taxon>Liliopsida</taxon>
        <taxon>Dioscoreales</taxon>
        <taxon>Dioscoreaceae</taxon>
        <taxon>Dioscorea</taxon>
    </lineage>
</organism>
<evidence type="ECO:0000313" key="11">
    <source>
        <dbReference type="Proteomes" id="UP001085076"/>
    </source>
</evidence>
<comment type="similarity">
    <text evidence="2">Belongs to the peptidase M67C family.</text>
</comment>
<dbReference type="AlphaFoldDB" id="A0A9D5HCX7"/>
<dbReference type="InterPro" id="IPR000555">
    <property type="entry name" value="JAMM/MPN+_dom"/>
</dbReference>
<dbReference type="GO" id="GO:0070536">
    <property type="term" value="P:protein K63-linked deubiquitination"/>
    <property type="evidence" value="ECO:0007669"/>
    <property type="project" value="InterPro"/>
</dbReference>
<dbReference type="SMART" id="SM00232">
    <property type="entry name" value="JAB_MPN"/>
    <property type="match status" value="1"/>
</dbReference>
<dbReference type="InterPro" id="IPR015063">
    <property type="entry name" value="USP8_dimer"/>
</dbReference>
<dbReference type="GO" id="GO:0061578">
    <property type="term" value="F:K63-linked deubiquitinase activity"/>
    <property type="evidence" value="ECO:0007669"/>
    <property type="project" value="InterPro"/>
</dbReference>
<dbReference type="GO" id="GO:0140492">
    <property type="term" value="F:metal-dependent deubiquitinase activity"/>
    <property type="evidence" value="ECO:0007669"/>
    <property type="project" value="InterPro"/>
</dbReference>
<dbReference type="PANTHER" id="PTHR12947:SF13">
    <property type="entry name" value="FI19924P1"/>
    <property type="match status" value="1"/>
</dbReference>
<dbReference type="InterPro" id="IPR044098">
    <property type="entry name" value="STAMBP/STALP-like_MPN"/>
</dbReference>
<evidence type="ECO:0000256" key="7">
    <source>
        <dbReference type="ARBA" id="ARBA00022833"/>
    </source>
</evidence>
<evidence type="ECO:0000259" key="9">
    <source>
        <dbReference type="PROSITE" id="PS50249"/>
    </source>
</evidence>
<evidence type="ECO:0000256" key="1">
    <source>
        <dbReference type="ARBA" id="ARBA00001947"/>
    </source>
</evidence>
<feature type="domain" description="MPN" evidence="9">
    <location>
        <begin position="209"/>
        <end position="337"/>
    </location>
</feature>
<dbReference type="GO" id="GO:0005768">
    <property type="term" value="C:endosome"/>
    <property type="evidence" value="ECO:0007669"/>
    <property type="project" value="TreeGrafter"/>
</dbReference>
<evidence type="ECO:0000256" key="2">
    <source>
        <dbReference type="ARBA" id="ARBA00010981"/>
    </source>
</evidence>
<reference evidence="10" key="1">
    <citation type="submission" date="2021-03" db="EMBL/GenBank/DDBJ databases">
        <authorList>
            <person name="Li Z."/>
            <person name="Yang C."/>
        </authorList>
    </citation>
    <scope>NUCLEOTIDE SEQUENCE</scope>
    <source>
        <strain evidence="10">Dzin_1.0</strain>
        <tissue evidence="10">Leaf</tissue>
    </source>
</reference>
<dbReference type="Gene3D" id="3.40.140.10">
    <property type="entry name" value="Cytidine Deaminase, domain 2"/>
    <property type="match status" value="1"/>
</dbReference>
<evidence type="ECO:0000256" key="3">
    <source>
        <dbReference type="ARBA" id="ARBA00022670"/>
    </source>
</evidence>
<comment type="cofactor">
    <cofactor evidence="1">
        <name>Zn(2+)</name>
        <dbReference type="ChEBI" id="CHEBI:29105"/>
    </cofactor>
</comment>
<keyword evidence="6" id="KW-0378">Hydrolase</keyword>
<dbReference type="PANTHER" id="PTHR12947">
    <property type="entry name" value="AMSH-LIKE PROTEASE"/>
    <property type="match status" value="1"/>
</dbReference>
<evidence type="ECO:0000256" key="4">
    <source>
        <dbReference type="ARBA" id="ARBA00022723"/>
    </source>
</evidence>